<evidence type="ECO:0000313" key="1">
    <source>
        <dbReference type="EMBL" id="PKA56431.1"/>
    </source>
</evidence>
<gene>
    <name evidence="1" type="ORF">AXF42_Ash014934</name>
</gene>
<sequence length="55" mass="6488">MNLVKTSLIRGIRMKNIVYLKVPIRIEFKFVNPYGIDVQPQGLIKKEFQLLTRVK</sequence>
<evidence type="ECO:0000313" key="2">
    <source>
        <dbReference type="Proteomes" id="UP000236161"/>
    </source>
</evidence>
<keyword evidence="2" id="KW-1185">Reference proteome</keyword>
<dbReference type="EMBL" id="KZ451973">
    <property type="protein sequence ID" value="PKA56431.1"/>
    <property type="molecule type" value="Genomic_DNA"/>
</dbReference>
<dbReference type="AlphaFoldDB" id="A0A2I0ALJ6"/>
<accession>A0A2I0ALJ6</accession>
<protein>
    <submittedName>
        <fullName evidence="1">Uncharacterized protein</fullName>
    </submittedName>
</protein>
<proteinExistence type="predicted"/>
<dbReference type="Proteomes" id="UP000236161">
    <property type="component" value="Unassembled WGS sequence"/>
</dbReference>
<reference evidence="1 2" key="1">
    <citation type="journal article" date="2017" name="Nature">
        <title>The Apostasia genome and the evolution of orchids.</title>
        <authorList>
            <person name="Zhang G.Q."/>
            <person name="Liu K.W."/>
            <person name="Li Z."/>
            <person name="Lohaus R."/>
            <person name="Hsiao Y.Y."/>
            <person name="Niu S.C."/>
            <person name="Wang J.Y."/>
            <person name="Lin Y.C."/>
            <person name="Xu Q."/>
            <person name="Chen L.J."/>
            <person name="Yoshida K."/>
            <person name="Fujiwara S."/>
            <person name="Wang Z.W."/>
            <person name="Zhang Y.Q."/>
            <person name="Mitsuda N."/>
            <person name="Wang M."/>
            <person name="Liu G.H."/>
            <person name="Pecoraro L."/>
            <person name="Huang H.X."/>
            <person name="Xiao X.J."/>
            <person name="Lin M."/>
            <person name="Wu X.Y."/>
            <person name="Wu W.L."/>
            <person name="Chen Y.Y."/>
            <person name="Chang S.B."/>
            <person name="Sakamoto S."/>
            <person name="Ohme-Takagi M."/>
            <person name="Yagi M."/>
            <person name="Zeng S.J."/>
            <person name="Shen C.Y."/>
            <person name="Yeh C.M."/>
            <person name="Luo Y.B."/>
            <person name="Tsai W.C."/>
            <person name="Van de Peer Y."/>
            <person name="Liu Z.J."/>
        </authorList>
    </citation>
    <scope>NUCLEOTIDE SEQUENCE [LARGE SCALE GENOMIC DNA]</scope>
    <source>
        <strain evidence="2">cv. Shenzhen</strain>
        <tissue evidence="1">Stem</tissue>
    </source>
</reference>
<organism evidence="1 2">
    <name type="scientific">Apostasia shenzhenica</name>
    <dbReference type="NCBI Taxonomy" id="1088818"/>
    <lineage>
        <taxon>Eukaryota</taxon>
        <taxon>Viridiplantae</taxon>
        <taxon>Streptophyta</taxon>
        <taxon>Embryophyta</taxon>
        <taxon>Tracheophyta</taxon>
        <taxon>Spermatophyta</taxon>
        <taxon>Magnoliopsida</taxon>
        <taxon>Liliopsida</taxon>
        <taxon>Asparagales</taxon>
        <taxon>Orchidaceae</taxon>
        <taxon>Apostasioideae</taxon>
        <taxon>Apostasia</taxon>
    </lineage>
</organism>
<name>A0A2I0ALJ6_9ASPA</name>